<organism evidence="1 2">
    <name type="scientific">Candidatus Erysipelatoclostridium merdavium</name>
    <dbReference type="NCBI Taxonomy" id="2838566"/>
    <lineage>
        <taxon>Bacteria</taxon>
        <taxon>Bacillati</taxon>
        <taxon>Bacillota</taxon>
        <taxon>Erysipelotrichia</taxon>
        <taxon>Erysipelotrichales</taxon>
        <taxon>Erysipelotrichales incertae sedis</taxon>
    </lineage>
</organism>
<comment type="caution">
    <text evidence="1">The sequence shown here is derived from an EMBL/GenBank/DDBJ whole genome shotgun (WGS) entry which is preliminary data.</text>
</comment>
<dbReference type="AlphaFoldDB" id="A0A9D2BM12"/>
<reference evidence="1" key="1">
    <citation type="journal article" date="2021" name="PeerJ">
        <title>Extensive microbial diversity within the chicken gut microbiome revealed by metagenomics and culture.</title>
        <authorList>
            <person name="Gilroy R."/>
            <person name="Ravi A."/>
            <person name="Getino M."/>
            <person name="Pursley I."/>
            <person name="Horton D.L."/>
            <person name="Alikhan N.F."/>
            <person name="Baker D."/>
            <person name="Gharbi K."/>
            <person name="Hall N."/>
            <person name="Watson M."/>
            <person name="Adriaenssens E.M."/>
            <person name="Foster-Nyarko E."/>
            <person name="Jarju S."/>
            <person name="Secka A."/>
            <person name="Antonio M."/>
            <person name="Oren A."/>
            <person name="Chaudhuri R.R."/>
            <person name="La Ragione R."/>
            <person name="Hildebrand F."/>
            <person name="Pallen M.J."/>
        </authorList>
    </citation>
    <scope>NUCLEOTIDE SEQUENCE</scope>
    <source>
        <strain evidence="1">ChiGjej1B1-14440</strain>
    </source>
</reference>
<sequence length="245" mass="28497">MKKRLFLLGIVVLLLSVVSLSNLKSNQDQEVALPKTTTLEPEVIEYDELTSYIELFKTGDIINIENSNYLSSYAIPGRWKHSIFYLGTYQQFNEVFTVDDKYYQEINNHYQTKDEILVLDSNSTGVKIRTLDQMANLKKESYLKALTGYRFNEDKNFIKNYLNRALDYLDTPYDYSMTTYDDSALYCSELVYYALLANDIEINKTSTIVDHIVITPTDLSDFLETLDDIEHVYLLEKNNEQIVIT</sequence>
<dbReference type="SUPFAM" id="SSF54001">
    <property type="entry name" value="Cysteine proteinases"/>
    <property type="match status" value="1"/>
</dbReference>
<gene>
    <name evidence="1" type="ORF">H9980_00345</name>
</gene>
<name>A0A9D2BM12_9FIRM</name>
<evidence type="ECO:0008006" key="3">
    <source>
        <dbReference type="Google" id="ProtNLM"/>
    </source>
</evidence>
<evidence type="ECO:0000313" key="2">
    <source>
        <dbReference type="Proteomes" id="UP000886724"/>
    </source>
</evidence>
<evidence type="ECO:0000313" key="1">
    <source>
        <dbReference type="EMBL" id="HIX80412.1"/>
    </source>
</evidence>
<dbReference type="Proteomes" id="UP000886724">
    <property type="component" value="Unassembled WGS sequence"/>
</dbReference>
<dbReference type="EMBL" id="DXET01000011">
    <property type="protein sequence ID" value="HIX80412.1"/>
    <property type="molecule type" value="Genomic_DNA"/>
</dbReference>
<protein>
    <recommendedName>
        <fullName evidence="3">Permuted papain-like amidase YaeF/Yiix C92 family enzyme</fullName>
    </recommendedName>
</protein>
<reference evidence="1" key="2">
    <citation type="submission" date="2021-04" db="EMBL/GenBank/DDBJ databases">
        <authorList>
            <person name="Gilroy R."/>
        </authorList>
    </citation>
    <scope>NUCLEOTIDE SEQUENCE</scope>
    <source>
        <strain evidence="1">ChiGjej1B1-14440</strain>
    </source>
</reference>
<dbReference type="InterPro" id="IPR024453">
    <property type="entry name" value="Peptidase_C92"/>
</dbReference>
<proteinExistence type="predicted"/>
<accession>A0A9D2BM12</accession>
<dbReference type="Pfam" id="PF05708">
    <property type="entry name" value="Peptidase_C92"/>
    <property type="match status" value="1"/>
</dbReference>
<dbReference type="Gene3D" id="3.90.1720.10">
    <property type="entry name" value="endopeptidase domain like (from Nostoc punctiforme)"/>
    <property type="match status" value="1"/>
</dbReference>
<dbReference type="InterPro" id="IPR038765">
    <property type="entry name" value="Papain-like_cys_pep_sf"/>
</dbReference>